<evidence type="ECO:0000313" key="4">
    <source>
        <dbReference type="EMBL" id="ABG63278.1"/>
    </source>
</evidence>
<dbReference type="Gene3D" id="3.40.50.300">
    <property type="entry name" value="P-loop containing nucleotide triphosphate hydrolases"/>
    <property type="match status" value="1"/>
</dbReference>
<evidence type="ECO:0000259" key="3">
    <source>
        <dbReference type="Pfam" id="PF20441"/>
    </source>
</evidence>
<organism evidence="4">
    <name type="scientific">Chelativorans sp. (strain BNC1)</name>
    <dbReference type="NCBI Taxonomy" id="266779"/>
    <lineage>
        <taxon>Bacteria</taxon>
        <taxon>Pseudomonadati</taxon>
        <taxon>Pseudomonadota</taxon>
        <taxon>Alphaproteobacteria</taxon>
        <taxon>Hyphomicrobiales</taxon>
        <taxon>Phyllobacteriaceae</taxon>
        <taxon>Chelativorans</taxon>
    </lineage>
</organism>
<feature type="region of interest" description="Disordered" evidence="1">
    <location>
        <begin position="1"/>
        <end position="23"/>
    </location>
</feature>
<accession>Q11H47</accession>
<dbReference type="eggNOG" id="COG4626">
    <property type="taxonomic scope" value="Bacteria"/>
</dbReference>
<evidence type="ECO:0000256" key="1">
    <source>
        <dbReference type="SAM" id="MobiDB-lite"/>
    </source>
</evidence>
<dbReference type="Pfam" id="PF03354">
    <property type="entry name" value="TerL_ATPase"/>
    <property type="match status" value="1"/>
</dbReference>
<dbReference type="Pfam" id="PF20441">
    <property type="entry name" value="TerL_nuclease"/>
    <property type="match status" value="1"/>
</dbReference>
<reference evidence="4" key="1">
    <citation type="submission" date="2006-06" db="EMBL/GenBank/DDBJ databases">
        <title>Complete sequence of chromosome of Chelativorans sp. BNC1.</title>
        <authorList>
            <consortium name="US DOE Joint Genome Institute"/>
            <person name="Copeland A."/>
            <person name="Lucas S."/>
            <person name="Lapidus A."/>
            <person name="Barry K."/>
            <person name="Detter J.C."/>
            <person name="Glavina del Rio T."/>
            <person name="Hammon N."/>
            <person name="Israni S."/>
            <person name="Dalin E."/>
            <person name="Tice H."/>
            <person name="Pitluck S."/>
            <person name="Chertkov O."/>
            <person name="Brettin T."/>
            <person name="Bruce D."/>
            <person name="Han C."/>
            <person name="Tapia R."/>
            <person name="Gilna P."/>
            <person name="Schmutz J."/>
            <person name="Larimer F."/>
            <person name="Land M."/>
            <person name="Hauser L."/>
            <person name="Kyrpides N."/>
            <person name="Mikhailova N."/>
            <person name="Richardson P."/>
        </authorList>
    </citation>
    <scope>NUCLEOTIDE SEQUENCE</scope>
    <source>
        <strain evidence="4">BNC1</strain>
    </source>
</reference>
<dbReference type="EMBL" id="CP000390">
    <property type="protein sequence ID" value="ABG63278.1"/>
    <property type="molecule type" value="Genomic_DNA"/>
</dbReference>
<dbReference type="InterPro" id="IPR027417">
    <property type="entry name" value="P-loop_NTPase"/>
</dbReference>
<dbReference type="InterPro" id="IPR046462">
    <property type="entry name" value="TerL_nuclease"/>
</dbReference>
<dbReference type="PANTHER" id="PTHR41287:SF1">
    <property type="entry name" value="PROTEIN YMFN"/>
    <property type="match status" value="1"/>
</dbReference>
<dbReference type="KEGG" id="mes:Meso_1885"/>
<dbReference type="AlphaFoldDB" id="Q11H47"/>
<dbReference type="PANTHER" id="PTHR41287">
    <property type="match status" value="1"/>
</dbReference>
<sequence length="561" mass="62186">MQPVAKSEPMIRRRTRPLQPVANSFPDIPDPFGYGQRAVDFLRSLKHPKSRLPNKAFQLDPWQEEIVRVIYGPCDEHGNRIVSDVVILIGRGNRKTSLGAALSLLHTHGPEAVPGGEAIFAAGDKKQARIAYQEALGILHAGDADLWKKGQANRATDPTKTIRIQDYRNTIQFPNGSFLEAISNDHGTQHGRTPAFALCDELHAWARRDLWDVIDTGLTKTANSLRVTITTAGRGQDTIGHEVIERARKIARGKIIEPSTLAFLFEVPAEADWRDESLWPLANPGIPHGYPPLDKLRQKARVAEDSPGARDAFKMLHLNMWLDRSTSPFVEMSIYDRGNKPINVEALAGLPCWIGVDLGMTDDLSAVVAAFRDPDLDEGYIVLPFFFMPADNVEKRQTQSGFPYAEHVAEGRITTTTGNVTDYRVIEDAIRDLCETYQVREIAFDPHYAGMLMNNLLEDGYPAVSFRQGWVTMGPAIKELERAILAGRFRHGGHPVLRWNFANIAIQDDGKGNKSFNKAKSTEKIDGAVATAMAVARAAAGEGDVRSIFDDPKVTAQDLVW</sequence>
<dbReference type="HOGENOM" id="CLU_026632_6_0_5"/>
<dbReference type="InterPro" id="IPR046461">
    <property type="entry name" value="TerL_ATPase"/>
</dbReference>
<feature type="domain" description="Terminase large subunit-like ATPase" evidence="2">
    <location>
        <begin position="61"/>
        <end position="239"/>
    </location>
</feature>
<evidence type="ECO:0000259" key="2">
    <source>
        <dbReference type="Pfam" id="PF03354"/>
    </source>
</evidence>
<protein>
    <submittedName>
        <fullName evidence="4">Phage Terminase</fullName>
    </submittedName>
</protein>
<feature type="domain" description="Terminase large subunit-like endonuclease" evidence="3">
    <location>
        <begin position="261"/>
        <end position="542"/>
    </location>
</feature>
<dbReference type="InterPro" id="IPR005021">
    <property type="entry name" value="Terminase_largesu-like"/>
</dbReference>
<name>Q11H47_CHESB</name>
<dbReference type="GO" id="GO:0004519">
    <property type="term" value="F:endonuclease activity"/>
    <property type="evidence" value="ECO:0007669"/>
    <property type="project" value="InterPro"/>
</dbReference>
<gene>
    <name evidence="4" type="ordered locus">Meso_1885</name>
</gene>
<dbReference type="Gene3D" id="3.30.420.240">
    <property type="match status" value="1"/>
</dbReference>
<proteinExistence type="predicted"/>
<dbReference type="STRING" id="266779.Meso_1885"/>